<dbReference type="STRING" id="946122.A0A0C2WET9"/>
<evidence type="ECO:0000313" key="1">
    <source>
        <dbReference type="EMBL" id="KIL59907.1"/>
    </source>
</evidence>
<dbReference type="OrthoDB" id="3220614at2759"/>
<dbReference type="Pfam" id="PF20414">
    <property type="entry name" value="DUF6698"/>
    <property type="match status" value="1"/>
</dbReference>
<evidence type="ECO:0000313" key="2">
    <source>
        <dbReference type="Proteomes" id="UP000054549"/>
    </source>
</evidence>
<feature type="non-terminal residue" evidence="1">
    <location>
        <position position="123"/>
    </location>
</feature>
<dbReference type="InParanoid" id="A0A0C2WET9"/>
<proteinExistence type="predicted"/>
<keyword evidence="2" id="KW-1185">Reference proteome</keyword>
<name>A0A0C2WET9_AMAMK</name>
<protein>
    <submittedName>
        <fullName evidence="1">Uncharacterized protein</fullName>
    </submittedName>
</protein>
<organism evidence="1 2">
    <name type="scientific">Amanita muscaria (strain Koide BX008)</name>
    <dbReference type="NCBI Taxonomy" id="946122"/>
    <lineage>
        <taxon>Eukaryota</taxon>
        <taxon>Fungi</taxon>
        <taxon>Dikarya</taxon>
        <taxon>Basidiomycota</taxon>
        <taxon>Agaricomycotina</taxon>
        <taxon>Agaricomycetes</taxon>
        <taxon>Agaricomycetidae</taxon>
        <taxon>Agaricales</taxon>
        <taxon>Pluteineae</taxon>
        <taxon>Amanitaceae</taxon>
        <taxon>Amanita</taxon>
    </lineage>
</organism>
<reference evidence="1 2" key="1">
    <citation type="submission" date="2014-04" db="EMBL/GenBank/DDBJ databases">
        <title>Evolutionary Origins and Diversification of the Mycorrhizal Mutualists.</title>
        <authorList>
            <consortium name="DOE Joint Genome Institute"/>
            <consortium name="Mycorrhizal Genomics Consortium"/>
            <person name="Kohler A."/>
            <person name="Kuo A."/>
            <person name="Nagy L.G."/>
            <person name="Floudas D."/>
            <person name="Copeland A."/>
            <person name="Barry K.W."/>
            <person name="Cichocki N."/>
            <person name="Veneault-Fourrey C."/>
            <person name="LaButti K."/>
            <person name="Lindquist E.A."/>
            <person name="Lipzen A."/>
            <person name="Lundell T."/>
            <person name="Morin E."/>
            <person name="Murat C."/>
            <person name="Riley R."/>
            <person name="Ohm R."/>
            <person name="Sun H."/>
            <person name="Tunlid A."/>
            <person name="Henrissat B."/>
            <person name="Grigoriev I.V."/>
            <person name="Hibbett D.S."/>
            <person name="Martin F."/>
        </authorList>
    </citation>
    <scope>NUCLEOTIDE SEQUENCE [LARGE SCALE GENOMIC DNA]</scope>
    <source>
        <strain evidence="1 2">Koide BX008</strain>
    </source>
</reference>
<dbReference type="Proteomes" id="UP000054549">
    <property type="component" value="Unassembled WGS sequence"/>
</dbReference>
<dbReference type="EMBL" id="KN818307">
    <property type="protein sequence ID" value="KIL59907.1"/>
    <property type="molecule type" value="Genomic_DNA"/>
</dbReference>
<dbReference type="InterPro" id="IPR046521">
    <property type="entry name" value="DUF6698"/>
</dbReference>
<dbReference type="AlphaFoldDB" id="A0A0C2WET9"/>
<accession>A0A0C2WET9</accession>
<dbReference type="HOGENOM" id="CLU_035918_9_2_1"/>
<feature type="non-terminal residue" evidence="1">
    <location>
        <position position="1"/>
    </location>
</feature>
<gene>
    <name evidence="1" type="ORF">M378DRAFT_54811</name>
</gene>
<sequence length="123" mass="14367">LHAGLFQGPLLLKFYRHVFTGPKSWKDGKTNGGKQPRGIVHKLKAPTPRTIAYVAVMVRWALSSSSKFEDQDQDFSLVEFYRNILIAFNEPLDYSKAYKLNSVDTEWITSTLRWWQLYVHQLY</sequence>